<feature type="compositionally biased region" description="Basic and acidic residues" evidence="4">
    <location>
        <begin position="241"/>
        <end position="263"/>
    </location>
</feature>
<dbReference type="PANTHER" id="PTHR14369">
    <property type="entry name" value="SURFEIT LOCUS PROTEIN 6"/>
    <property type="match status" value="1"/>
</dbReference>
<comment type="similarity">
    <text evidence="2">Belongs to the SURF6 family.</text>
</comment>
<dbReference type="GO" id="GO:0005730">
    <property type="term" value="C:nucleolus"/>
    <property type="evidence" value="ECO:0007669"/>
    <property type="project" value="TreeGrafter"/>
</dbReference>
<feature type="compositionally biased region" description="Basic residues" evidence="4">
    <location>
        <begin position="436"/>
        <end position="448"/>
    </location>
</feature>
<feature type="compositionally biased region" description="Basic residues" evidence="4">
    <location>
        <begin position="478"/>
        <end position="499"/>
    </location>
</feature>
<feature type="region of interest" description="Disordered" evidence="4">
    <location>
        <begin position="369"/>
        <end position="390"/>
    </location>
</feature>
<sequence>MVKIKKKNKKISNSEDKGTKLTKAAIPAKENEDKINTDSEKEPDSEEERRIVADFKKRQAELLKNSKENVDFEKKTKKEKKKDKKKLKQMKPEKLDKKSAKMLRILEENPDTKLIEAKKRKPSASERKLAKQERNLKKKLRKLKKLEEKKAKEEGKLNGSSKVNKSKEESNDETTQDESESELSDVEMIGAEEEELSTGEEWDELEPPEFSDESASEYSEDEDDKIIADFWKQDKKKGKSKNNDKKDDKLKANVTDKSESQKLEELKNKLEVLENKRKAKALQRKSKPKIPKAERKKIKEEKAKKFKLKQMRRNLLKKEQKKLKQNGDAATTDDKKDLKKDIKELVKPVQNSFNPEGKLLFSKIEFPASDKKKKGLDTNPKKLLEDLNNQKKKIRELTEAGETEKAAALKKEIAWKNAFKKVEGQKTKDDPEILKKTIRKREQQKRKTKEQWKKRDEKVKTEQEKRQKKRQENLDKRKKDKKHTKLKKLAKKGKIIAGY</sequence>
<reference evidence="7" key="2">
    <citation type="submission" date="2018-07" db="EMBL/GenBank/DDBJ databases">
        <authorList>
            <person name="Quirk P.G."/>
            <person name="Krulwich T.A."/>
        </authorList>
    </citation>
    <scope>NUCLEOTIDE SEQUENCE</scope>
</reference>
<dbReference type="InterPro" id="IPR029190">
    <property type="entry name" value="Rrp14/SURF6_C"/>
</dbReference>
<feature type="compositionally biased region" description="Basic residues" evidence="4">
    <location>
        <begin position="304"/>
        <end position="324"/>
    </location>
</feature>
<evidence type="ECO:0000256" key="1">
    <source>
        <dbReference type="ARBA" id="ARBA00004123"/>
    </source>
</evidence>
<feature type="compositionally biased region" description="Basic and acidic residues" evidence="4">
    <location>
        <begin position="145"/>
        <end position="156"/>
    </location>
</feature>
<feature type="compositionally biased region" description="Basic and acidic residues" evidence="4">
    <location>
        <begin position="29"/>
        <end position="49"/>
    </location>
</feature>
<keyword evidence="3" id="KW-0539">Nucleus</keyword>
<proteinExistence type="inferred from homology"/>
<dbReference type="AlphaFoldDB" id="A0A336MBI6"/>
<gene>
    <name evidence="7" type="primary">CSON008931</name>
</gene>
<evidence type="ECO:0000256" key="4">
    <source>
        <dbReference type="SAM" id="MobiDB-lite"/>
    </source>
</evidence>
<reference evidence="6" key="1">
    <citation type="submission" date="2018-04" db="EMBL/GenBank/DDBJ databases">
        <authorList>
            <person name="Go L.Y."/>
            <person name="Mitchell J.A."/>
        </authorList>
    </citation>
    <scope>NUCLEOTIDE SEQUENCE</scope>
    <source>
        <tissue evidence="6">Whole organism</tissue>
    </source>
</reference>
<dbReference type="Pfam" id="PF04935">
    <property type="entry name" value="SURF6"/>
    <property type="match status" value="1"/>
</dbReference>
<organism evidence="7">
    <name type="scientific">Culicoides sonorensis</name>
    <name type="common">Biting midge</name>
    <dbReference type="NCBI Taxonomy" id="179676"/>
    <lineage>
        <taxon>Eukaryota</taxon>
        <taxon>Metazoa</taxon>
        <taxon>Ecdysozoa</taxon>
        <taxon>Arthropoda</taxon>
        <taxon>Hexapoda</taxon>
        <taxon>Insecta</taxon>
        <taxon>Pterygota</taxon>
        <taxon>Neoptera</taxon>
        <taxon>Endopterygota</taxon>
        <taxon>Diptera</taxon>
        <taxon>Nematocera</taxon>
        <taxon>Chironomoidea</taxon>
        <taxon>Ceratopogonidae</taxon>
        <taxon>Ceratopogoninae</taxon>
        <taxon>Culicoides</taxon>
        <taxon>Monoculicoides</taxon>
    </lineage>
</organism>
<dbReference type="PANTHER" id="PTHR14369:SF0">
    <property type="entry name" value="SURFEIT LOCUS PROTEIN 6"/>
    <property type="match status" value="1"/>
</dbReference>
<feature type="region of interest" description="Disordered" evidence="4">
    <location>
        <begin position="1"/>
        <end position="49"/>
    </location>
</feature>
<evidence type="ECO:0000256" key="2">
    <source>
        <dbReference type="ARBA" id="ARBA00005904"/>
    </source>
</evidence>
<feature type="compositionally biased region" description="Basic and acidic residues" evidence="4">
    <location>
        <begin position="375"/>
        <end position="390"/>
    </location>
</feature>
<evidence type="ECO:0000256" key="3">
    <source>
        <dbReference type="ARBA" id="ARBA00023242"/>
    </source>
</evidence>
<name>A0A336MBI6_CULSO</name>
<feature type="compositionally biased region" description="Basic residues" evidence="4">
    <location>
        <begin position="77"/>
        <end position="89"/>
    </location>
</feature>
<feature type="region of interest" description="Disordered" evidence="4">
    <location>
        <begin position="276"/>
        <end position="338"/>
    </location>
</feature>
<feature type="region of interest" description="Disordered" evidence="4">
    <location>
        <begin position="63"/>
        <end position="263"/>
    </location>
</feature>
<evidence type="ECO:0000313" key="6">
    <source>
        <dbReference type="EMBL" id="SSX03052.1"/>
    </source>
</evidence>
<dbReference type="EMBL" id="UFQT01000344">
    <property type="protein sequence ID" value="SSX23418.1"/>
    <property type="molecule type" value="Genomic_DNA"/>
</dbReference>
<dbReference type="OMA" id="PENNPAQ"/>
<feature type="compositionally biased region" description="Basic and acidic residues" evidence="4">
    <location>
        <begin position="90"/>
        <end position="135"/>
    </location>
</feature>
<feature type="compositionally biased region" description="Basic and acidic residues" evidence="4">
    <location>
        <begin position="63"/>
        <end position="76"/>
    </location>
</feature>
<dbReference type="VEuPathDB" id="VectorBase:CSON008931"/>
<feature type="compositionally biased region" description="Basic residues" evidence="4">
    <location>
        <begin position="1"/>
        <end position="10"/>
    </location>
</feature>
<accession>A0A336MBI6</accession>
<feature type="compositionally biased region" description="Basic residues" evidence="4">
    <location>
        <begin position="277"/>
        <end position="290"/>
    </location>
</feature>
<feature type="region of interest" description="Disordered" evidence="4">
    <location>
        <begin position="420"/>
        <end position="499"/>
    </location>
</feature>
<dbReference type="GO" id="GO:0003723">
    <property type="term" value="F:RNA binding"/>
    <property type="evidence" value="ECO:0007669"/>
    <property type="project" value="TreeGrafter"/>
</dbReference>
<feature type="compositionally biased region" description="Acidic residues" evidence="4">
    <location>
        <begin position="170"/>
        <end position="224"/>
    </location>
</feature>
<dbReference type="GO" id="GO:0042274">
    <property type="term" value="P:ribosomal small subunit biogenesis"/>
    <property type="evidence" value="ECO:0007669"/>
    <property type="project" value="TreeGrafter"/>
</dbReference>
<feature type="compositionally biased region" description="Basic and acidic residues" evidence="4">
    <location>
        <begin position="420"/>
        <end position="435"/>
    </location>
</feature>
<evidence type="ECO:0000313" key="7">
    <source>
        <dbReference type="EMBL" id="SSX23418.1"/>
    </source>
</evidence>
<dbReference type="GO" id="GO:0003677">
    <property type="term" value="F:DNA binding"/>
    <property type="evidence" value="ECO:0007669"/>
    <property type="project" value="TreeGrafter"/>
</dbReference>
<evidence type="ECO:0000259" key="5">
    <source>
        <dbReference type="Pfam" id="PF04935"/>
    </source>
</evidence>
<feature type="compositionally biased region" description="Basic and acidic residues" evidence="4">
    <location>
        <begin position="449"/>
        <end position="477"/>
    </location>
</feature>
<feature type="compositionally biased region" description="Basic and acidic residues" evidence="4">
    <location>
        <begin position="291"/>
        <end position="303"/>
    </location>
</feature>
<dbReference type="EMBL" id="UFQS01000344">
    <property type="protein sequence ID" value="SSX03052.1"/>
    <property type="molecule type" value="Genomic_DNA"/>
</dbReference>
<protein>
    <submittedName>
        <fullName evidence="7">CSON008931 protein</fullName>
    </submittedName>
</protein>
<feature type="domain" description="Ribosomal RNA-processing protein 14/surfeit locus protein 6 C-terminal" evidence="5">
    <location>
        <begin position="292"/>
        <end position="486"/>
    </location>
</feature>
<comment type="subcellular location">
    <subcellularLocation>
        <location evidence="1">Nucleus</location>
    </subcellularLocation>
</comment>
<dbReference type="InterPro" id="IPR007019">
    <property type="entry name" value="SURF6"/>
</dbReference>
<dbReference type="GO" id="GO:0042273">
    <property type="term" value="P:ribosomal large subunit biogenesis"/>
    <property type="evidence" value="ECO:0007669"/>
    <property type="project" value="TreeGrafter"/>
</dbReference>